<gene>
    <name evidence="10" type="ORF">ACLA_065940</name>
</gene>
<dbReference type="GO" id="GO:0005634">
    <property type="term" value="C:nucleus"/>
    <property type="evidence" value="ECO:0007669"/>
    <property type="project" value="UniProtKB-SubCell"/>
</dbReference>
<keyword evidence="5" id="KW-0238">DNA-binding</keyword>
<feature type="compositionally biased region" description="Low complexity" evidence="8">
    <location>
        <begin position="103"/>
        <end position="135"/>
    </location>
</feature>
<evidence type="ECO:0000256" key="2">
    <source>
        <dbReference type="ARBA" id="ARBA00022723"/>
    </source>
</evidence>
<dbReference type="SUPFAM" id="SSF57701">
    <property type="entry name" value="Zn2/Cys6 DNA-binding domain"/>
    <property type="match status" value="1"/>
</dbReference>
<dbReference type="eggNOG" id="ENOG502QRSG">
    <property type="taxonomic scope" value="Eukaryota"/>
</dbReference>
<name>A1CG78_ASPCL</name>
<dbReference type="SMART" id="SM00066">
    <property type="entry name" value="GAL4"/>
    <property type="match status" value="1"/>
</dbReference>
<dbReference type="AlphaFoldDB" id="A1CG78"/>
<dbReference type="PROSITE" id="PS00463">
    <property type="entry name" value="ZN2_CY6_FUNGAL_1"/>
    <property type="match status" value="1"/>
</dbReference>
<feature type="region of interest" description="Disordered" evidence="8">
    <location>
        <begin position="803"/>
        <end position="896"/>
    </location>
</feature>
<organism evidence="10 11">
    <name type="scientific">Aspergillus clavatus (strain ATCC 1007 / CBS 513.65 / DSM 816 / NCTC 3887 / NRRL 1 / QM 1276 / 107)</name>
    <dbReference type="NCBI Taxonomy" id="344612"/>
    <lineage>
        <taxon>Eukaryota</taxon>
        <taxon>Fungi</taxon>
        <taxon>Dikarya</taxon>
        <taxon>Ascomycota</taxon>
        <taxon>Pezizomycotina</taxon>
        <taxon>Eurotiomycetes</taxon>
        <taxon>Eurotiomycetidae</taxon>
        <taxon>Eurotiales</taxon>
        <taxon>Aspergillaceae</taxon>
        <taxon>Aspergillus</taxon>
        <taxon>Aspergillus subgen. Fumigati</taxon>
    </lineage>
</organism>
<dbReference type="CDD" id="cd12148">
    <property type="entry name" value="fungal_TF_MHR"/>
    <property type="match status" value="1"/>
</dbReference>
<dbReference type="RefSeq" id="XP_001272384.1">
    <property type="nucleotide sequence ID" value="XM_001272383.1"/>
</dbReference>
<feature type="region of interest" description="Disordered" evidence="8">
    <location>
        <begin position="1"/>
        <end position="156"/>
    </location>
</feature>
<dbReference type="GO" id="GO:0008270">
    <property type="term" value="F:zinc ion binding"/>
    <property type="evidence" value="ECO:0007669"/>
    <property type="project" value="InterPro"/>
</dbReference>
<feature type="compositionally biased region" description="Basic and acidic residues" evidence="8">
    <location>
        <begin position="146"/>
        <end position="156"/>
    </location>
</feature>
<evidence type="ECO:0000313" key="11">
    <source>
        <dbReference type="Proteomes" id="UP000006701"/>
    </source>
</evidence>
<dbReference type="EMBL" id="DS027053">
    <property type="protein sequence ID" value="EAW10958.1"/>
    <property type="molecule type" value="Genomic_DNA"/>
</dbReference>
<feature type="region of interest" description="Disordered" evidence="8">
    <location>
        <begin position="219"/>
        <end position="335"/>
    </location>
</feature>
<dbReference type="GO" id="GO:0000976">
    <property type="term" value="F:transcription cis-regulatory region binding"/>
    <property type="evidence" value="ECO:0007669"/>
    <property type="project" value="TreeGrafter"/>
</dbReference>
<sequence length="958" mass="104302">MPCVSTQPDSVAAPQATMEIDPRLHAGRDRDAHTQSPGHAAVGGSTNPGTGTGTSTSSNTNTNTHPRTQNALPYTPVAGQLNTTTGPPSQPPTGEYPDPPPSSHFSPSEQLHSASSAPSSGRYYPSPAAYASDAPRGGEAASNPHDPNDPFADQKRPRACEACRQLKVRCEPDARNPAGTCKRCAKAGRQCVVTAPTRKRQKKTDSRVAELERKIDALTASLQASQGHELLLQGAPPPPPQQQQRDVHEQPGRRWLGGAQNGSGGMPPSGPAGNLAGNKRCSSGEVKESREGGSMGSGYPRASSPAREPARENGPSKHWRGPWSSLQPGSRSEASSAEVVDVIDRGLVSLAVASEAFDRYINDRAPHMPFVVFPPGTTMGDVRKSKPTLLHAIIASSVGPVQPDAHLMLLDDLYRVLAERVIVKGEKSLELVQALVVACHWYTPPDHFEELKFYHLTHMAVTLAMDLGMNRKMLTRNKPFPIYKELVRKSSFMLDPDSPETRRTWLGCYFMAVQVALSLRRVLLVRWQPYMDECLEILEKSPAALPSDKAVIQWAKLAHLTEDINFQFSTEEAVPSMPFDDPKVQYTLKVFEKQLEQWKREVLPEIYSSIMQQAEHIVNIYMYENAMLIDSVDDQRKAGEEYPGTISAAHMSALSQCLSSIQQALDAICSNDIKDLISWPTVCLARASFAAVSLIKLYSLVTFPGSQIGQVIDPASLKVEYYLNKVIEHYSAAGELPGGRTPGRFSMVLAMLRSWFVKRKDHNQVLREAFGAGPVSCSSFNLGASEADKAQLGQTRLHLLSEVAMKDPNNRPTTSNPPHHRPSYASHSSTDPITHSPSPNLPSTSQPISSSRANDSDPWSPYSSSTPTQPQNVSAPAPAPAPAPNRQFYPPFTNYQDMPPYSDSASLIMPPMNQGFFIPELGMQVGFDTGNMFALEQLLGEGLLNLPLPAEAGGTGYY</sequence>
<dbReference type="GO" id="GO:0006351">
    <property type="term" value="P:DNA-templated transcription"/>
    <property type="evidence" value="ECO:0007669"/>
    <property type="project" value="InterPro"/>
</dbReference>
<dbReference type="VEuPathDB" id="FungiDB:ACLA_065940"/>
<accession>A1CG78</accession>
<dbReference type="HOGENOM" id="CLU_006524_0_1_1"/>
<evidence type="ECO:0000256" key="1">
    <source>
        <dbReference type="ARBA" id="ARBA00004123"/>
    </source>
</evidence>
<dbReference type="GO" id="GO:0000981">
    <property type="term" value="F:DNA-binding transcription factor activity, RNA polymerase II-specific"/>
    <property type="evidence" value="ECO:0007669"/>
    <property type="project" value="InterPro"/>
</dbReference>
<dbReference type="Pfam" id="PF00172">
    <property type="entry name" value="Zn_clus"/>
    <property type="match status" value="1"/>
</dbReference>
<dbReference type="Pfam" id="PF04082">
    <property type="entry name" value="Fungal_trans"/>
    <property type="match status" value="1"/>
</dbReference>
<dbReference type="Gene3D" id="4.10.240.10">
    <property type="entry name" value="Zn(2)-C6 fungal-type DNA-binding domain"/>
    <property type="match status" value="1"/>
</dbReference>
<evidence type="ECO:0000256" key="3">
    <source>
        <dbReference type="ARBA" id="ARBA00022833"/>
    </source>
</evidence>
<keyword evidence="11" id="KW-1185">Reference proteome</keyword>
<proteinExistence type="predicted"/>
<feature type="compositionally biased region" description="Low complexity" evidence="8">
    <location>
        <begin position="43"/>
        <end position="64"/>
    </location>
</feature>
<dbReference type="OrthoDB" id="8062037at2759"/>
<dbReference type="CDD" id="cd00067">
    <property type="entry name" value="GAL4"/>
    <property type="match status" value="1"/>
</dbReference>
<dbReference type="InterPro" id="IPR051089">
    <property type="entry name" value="prtT"/>
</dbReference>
<evidence type="ECO:0000256" key="7">
    <source>
        <dbReference type="ARBA" id="ARBA00023242"/>
    </source>
</evidence>
<dbReference type="PANTHER" id="PTHR31845:SF39">
    <property type="entry name" value="TRANSCRIPTION FACTOR PBCR-RELATED"/>
    <property type="match status" value="1"/>
</dbReference>
<evidence type="ECO:0000256" key="6">
    <source>
        <dbReference type="ARBA" id="ARBA00023163"/>
    </source>
</evidence>
<protein>
    <submittedName>
        <fullName evidence="10">C6 transcription factor, putative</fullName>
    </submittedName>
</protein>
<feature type="compositionally biased region" description="Low complexity" evidence="8">
    <location>
        <begin position="856"/>
        <end position="871"/>
    </location>
</feature>
<dbReference type="InterPro" id="IPR001138">
    <property type="entry name" value="Zn2Cys6_DnaBD"/>
</dbReference>
<reference evidence="10 11" key="1">
    <citation type="journal article" date="2008" name="PLoS Genet.">
        <title>Genomic islands in the pathogenic filamentous fungus Aspergillus fumigatus.</title>
        <authorList>
            <person name="Fedorova N.D."/>
            <person name="Khaldi N."/>
            <person name="Joardar V.S."/>
            <person name="Maiti R."/>
            <person name="Amedeo P."/>
            <person name="Anderson M.J."/>
            <person name="Crabtree J."/>
            <person name="Silva J.C."/>
            <person name="Badger J.H."/>
            <person name="Albarraq A."/>
            <person name="Angiuoli S."/>
            <person name="Bussey H."/>
            <person name="Bowyer P."/>
            <person name="Cotty P.J."/>
            <person name="Dyer P.S."/>
            <person name="Egan A."/>
            <person name="Galens K."/>
            <person name="Fraser-Liggett C.M."/>
            <person name="Haas B.J."/>
            <person name="Inman J.M."/>
            <person name="Kent R."/>
            <person name="Lemieux S."/>
            <person name="Malavazi I."/>
            <person name="Orvis J."/>
            <person name="Roemer T."/>
            <person name="Ronning C.M."/>
            <person name="Sundaram J.P."/>
            <person name="Sutton G."/>
            <person name="Turner G."/>
            <person name="Venter J.C."/>
            <person name="White O.R."/>
            <person name="Whitty B.R."/>
            <person name="Youngman P."/>
            <person name="Wolfe K.H."/>
            <person name="Goldman G.H."/>
            <person name="Wortman J.R."/>
            <person name="Jiang B."/>
            <person name="Denning D.W."/>
            <person name="Nierman W.C."/>
        </authorList>
    </citation>
    <scope>NUCLEOTIDE SEQUENCE [LARGE SCALE GENOMIC DNA]</scope>
    <source>
        <strain evidence="11">ATCC 1007 / CBS 513.65 / DSM 816 / NCTC 3887 / NRRL 1</strain>
    </source>
</reference>
<keyword evidence="2" id="KW-0479">Metal-binding</keyword>
<evidence type="ECO:0000313" key="10">
    <source>
        <dbReference type="EMBL" id="EAW10958.1"/>
    </source>
</evidence>
<dbReference type="GO" id="GO:0001216">
    <property type="term" value="F:DNA-binding transcription activator activity"/>
    <property type="evidence" value="ECO:0007669"/>
    <property type="project" value="UniProtKB-ARBA"/>
</dbReference>
<dbReference type="PANTHER" id="PTHR31845">
    <property type="entry name" value="FINGER DOMAIN PROTEIN, PUTATIVE-RELATED"/>
    <property type="match status" value="1"/>
</dbReference>
<evidence type="ECO:0000256" key="5">
    <source>
        <dbReference type="ARBA" id="ARBA00023125"/>
    </source>
</evidence>
<evidence type="ECO:0000259" key="9">
    <source>
        <dbReference type="PROSITE" id="PS50048"/>
    </source>
</evidence>
<dbReference type="InterPro" id="IPR036864">
    <property type="entry name" value="Zn2-C6_fun-type_DNA-bd_sf"/>
</dbReference>
<feature type="domain" description="Zn(2)-C6 fungal-type" evidence="9">
    <location>
        <begin position="159"/>
        <end position="193"/>
    </location>
</feature>
<dbReference type="KEGG" id="act:ACLA_065940"/>
<dbReference type="PROSITE" id="PS50048">
    <property type="entry name" value="ZN2_CY6_FUNGAL_2"/>
    <property type="match status" value="1"/>
</dbReference>
<evidence type="ECO:0000256" key="4">
    <source>
        <dbReference type="ARBA" id="ARBA00023015"/>
    </source>
</evidence>
<keyword evidence="4" id="KW-0805">Transcription regulation</keyword>
<dbReference type="InterPro" id="IPR007219">
    <property type="entry name" value="XnlR_reg_dom"/>
</dbReference>
<dbReference type="Proteomes" id="UP000006701">
    <property type="component" value="Unassembled WGS sequence"/>
</dbReference>
<dbReference type="OMA" id="IYMHEIG"/>
<feature type="compositionally biased region" description="Basic and acidic residues" evidence="8">
    <location>
        <begin position="20"/>
        <end position="33"/>
    </location>
</feature>
<keyword evidence="3" id="KW-0862">Zinc</keyword>
<keyword evidence="7" id="KW-0539">Nucleus</keyword>
<dbReference type="GeneID" id="4704583"/>
<feature type="compositionally biased region" description="Polar residues" evidence="8">
    <location>
        <begin position="324"/>
        <end position="335"/>
    </location>
</feature>
<dbReference type="FunFam" id="4.10.240.10:FF:000003">
    <property type="entry name" value="C6 transcription factor (Leu3)"/>
    <property type="match status" value="1"/>
</dbReference>
<feature type="compositionally biased region" description="Polar residues" evidence="8">
    <location>
        <begin position="825"/>
        <end position="853"/>
    </location>
</feature>
<evidence type="ECO:0000256" key="8">
    <source>
        <dbReference type="SAM" id="MobiDB-lite"/>
    </source>
</evidence>
<comment type="subcellular location">
    <subcellularLocation>
        <location evidence="1">Nucleus</location>
    </subcellularLocation>
</comment>
<keyword evidence="6" id="KW-0804">Transcription</keyword>